<dbReference type="EMBL" id="KB293940">
    <property type="protein sequence ID" value="ELU15173.1"/>
    <property type="molecule type" value="Genomic_DNA"/>
</dbReference>
<accession>R7V8M6</accession>
<protein>
    <submittedName>
        <fullName evidence="2 3">Uncharacterized protein</fullName>
    </submittedName>
</protein>
<feature type="compositionally biased region" description="Basic and acidic residues" evidence="1">
    <location>
        <begin position="200"/>
        <end position="229"/>
    </location>
</feature>
<feature type="compositionally biased region" description="Polar residues" evidence="1">
    <location>
        <begin position="65"/>
        <end position="77"/>
    </location>
</feature>
<dbReference type="EnsemblMetazoa" id="CapteT193263">
    <property type="protein sequence ID" value="CapteP193263"/>
    <property type="gene ID" value="CapteG193263"/>
</dbReference>
<proteinExistence type="predicted"/>
<reference evidence="3" key="3">
    <citation type="submission" date="2015-06" db="UniProtKB">
        <authorList>
            <consortium name="EnsemblMetazoa"/>
        </authorList>
    </citation>
    <scope>IDENTIFICATION</scope>
</reference>
<organism evidence="2">
    <name type="scientific">Capitella teleta</name>
    <name type="common">Polychaete worm</name>
    <dbReference type="NCBI Taxonomy" id="283909"/>
    <lineage>
        <taxon>Eukaryota</taxon>
        <taxon>Metazoa</taxon>
        <taxon>Spiralia</taxon>
        <taxon>Lophotrochozoa</taxon>
        <taxon>Annelida</taxon>
        <taxon>Polychaeta</taxon>
        <taxon>Sedentaria</taxon>
        <taxon>Scolecida</taxon>
        <taxon>Capitellidae</taxon>
        <taxon>Capitella</taxon>
    </lineage>
</organism>
<feature type="compositionally biased region" description="Basic and acidic residues" evidence="1">
    <location>
        <begin position="93"/>
        <end position="144"/>
    </location>
</feature>
<dbReference type="HOGENOM" id="CLU_861202_0_0_1"/>
<dbReference type="Proteomes" id="UP000014760">
    <property type="component" value="Unassembled WGS sequence"/>
</dbReference>
<evidence type="ECO:0000313" key="4">
    <source>
        <dbReference type="Proteomes" id="UP000014760"/>
    </source>
</evidence>
<evidence type="ECO:0000313" key="2">
    <source>
        <dbReference type="EMBL" id="ELU15173.1"/>
    </source>
</evidence>
<reference evidence="2 4" key="2">
    <citation type="journal article" date="2013" name="Nature">
        <title>Insights into bilaterian evolution from three spiralian genomes.</title>
        <authorList>
            <person name="Simakov O."/>
            <person name="Marletaz F."/>
            <person name="Cho S.J."/>
            <person name="Edsinger-Gonzales E."/>
            <person name="Havlak P."/>
            <person name="Hellsten U."/>
            <person name="Kuo D.H."/>
            <person name="Larsson T."/>
            <person name="Lv J."/>
            <person name="Arendt D."/>
            <person name="Savage R."/>
            <person name="Osoegawa K."/>
            <person name="de Jong P."/>
            <person name="Grimwood J."/>
            <person name="Chapman J.A."/>
            <person name="Shapiro H."/>
            <person name="Aerts A."/>
            <person name="Otillar R.P."/>
            <person name="Terry A.Y."/>
            <person name="Boore J.L."/>
            <person name="Grigoriev I.V."/>
            <person name="Lindberg D.R."/>
            <person name="Seaver E.C."/>
            <person name="Weisblat D.A."/>
            <person name="Putnam N.H."/>
            <person name="Rokhsar D.S."/>
        </authorList>
    </citation>
    <scope>NUCLEOTIDE SEQUENCE</scope>
    <source>
        <strain evidence="2 4">I ESC-2004</strain>
    </source>
</reference>
<dbReference type="EMBL" id="AMQN01018129">
    <property type="status" value="NOT_ANNOTATED_CDS"/>
    <property type="molecule type" value="Genomic_DNA"/>
</dbReference>
<keyword evidence="4" id="KW-1185">Reference proteome</keyword>
<feature type="region of interest" description="Disordered" evidence="1">
    <location>
        <begin position="184"/>
        <end position="239"/>
    </location>
</feature>
<evidence type="ECO:0000256" key="1">
    <source>
        <dbReference type="SAM" id="MobiDB-lite"/>
    </source>
</evidence>
<gene>
    <name evidence="2" type="ORF">CAPTEDRAFT_193263</name>
</gene>
<name>R7V8M6_CAPTE</name>
<sequence length="323" mass="37022">MRLECEFVVNCDTKEGAFFDLADVCVVDVKWAHLRLIQECSQNQSEASSKPVAIKVEKPVATRVQGNNNGCTLNQRGKLSPIPKSKMASTPKSTEEKHRKVKEEPKGHYVEDTQDLAPKEKRRDSKCDVVHETQRTTPVKREEFGFDDIPSTSQRKRQRSSNDLFGFNALSSKKKAKQVAVTDGFGFDDIPSSRRGTQAKLRDEEEADERKKAETAKKRDETKEEKTEENLAEEEEPIMNRIKEKDVPESFDPNLPVNLVQIAFSESLIDNHRNKQPCGPLPGAVGDYVEWKGQRVRNFKRFKKVVHKSFRYVHLEFIKTFIQ</sequence>
<reference evidence="4" key="1">
    <citation type="submission" date="2012-12" db="EMBL/GenBank/DDBJ databases">
        <authorList>
            <person name="Hellsten U."/>
            <person name="Grimwood J."/>
            <person name="Chapman J.A."/>
            <person name="Shapiro H."/>
            <person name="Aerts A."/>
            <person name="Otillar R.P."/>
            <person name="Terry A.Y."/>
            <person name="Boore J.L."/>
            <person name="Simakov O."/>
            <person name="Marletaz F."/>
            <person name="Cho S.-J."/>
            <person name="Edsinger-Gonzales E."/>
            <person name="Havlak P."/>
            <person name="Kuo D.-H."/>
            <person name="Larsson T."/>
            <person name="Lv J."/>
            <person name="Arendt D."/>
            <person name="Savage R."/>
            <person name="Osoegawa K."/>
            <person name="de Jong P."/>
            <person name="Lindberg D.R."/>
            <person name="Seaver E.C."/>
            <person name="Weisblat D.A."/>
            <person name="Putnam N.H."/>
            <person name="Grigoriev I.V."/>
            <person name="Rokhsar D.S."/>
        </authorList>
    </citation>
    <scope>NUCLEOTIDE SEQUENCE</scope>
    <source>
        <strain evidence="4">I ESC-2004</strain>
    </source>
</reference>
<dbReference type="AlphaFoldDB" id="R7V8M6"/>
<evidence type="ECO:0000313" key="3">
    <source>
        <dbReference type="EnsemblMetazoa" id="CapteP193263"/>
    </source>
</evidence>
<feature type="region of interest" description="Disordered" evidence="1">
    <location>
        <begin position="65"/>
        <end position="160"/>
    </location>
</feature>